<dbReference type="AlphaFoldDB" id="A0A0R1SFF0"/>
<evidence type="ECO:0000256" key="3">
    <source>
        <dbReference type="ARBA" id="ARBA00023004"/>
    </source>
</evidence>
<sequence length="289" mass="33022">MNAMANYKIVQISDTHLTVDGAKPANHQLIDPYEKLQSVFDDIYVTNVDPDLIVITGDLVHNGDEDSYRHFHHIVQQEEERLMTPIEAILGNHDRTDQFYEGYLGKPSLPRYYFDVESNDWHLYFLDTKCGDIEQGYLDQAQLEWLSDRLSHSEKPGLIFMHHPLLGAPVKQMKYSILQNGDELKRVISGTDVRAIFSGHVHFANTYLQNGVLNVVADSTAYHINCANPHQHFVVDGTSYNIIHLDGDEIGVEQRLLRLGTKTINTFKIPNTNFVDPKLMKRQMENAMG</sequence>
<keyword evidence="2" id="KW-0378">Hydrolase</keyword>
<comment type="caution">
    <text evidence="6">The sequence shown here is derived from an EMBL/GenBank/DDBJ whole genome shotgun (WGS) entry which is preliminary data.</text>
</comment>
<evidence type="ECO:0000259" key="5">
    <source>
        <dbReference type="Pfam" id="PF00149"/>
    </source>
</evidence>
<dbReference type="PANTHER" id="PTHR42988">
    <property type="entry name" value="PHOSPHOHYDROLASE"/>
    <property type="match status" value="1"/>
</dbReference>
<dbReference type="PANTHER" id="PTHR42988:SF2">
    <property type="entry name" value="CYCLIC NUCLEOTIDE PHOSPHODIESTERASE CBUA0032-RELATED"/>
    <property type="match status" value="1"/>
</dbReference>
<name>A0A0R1SFF0_9LACO</name>
<dbReference type="Proteomes" id="UP000052013">
    <property type="component" value="Unassembled WGS sequence"/>
</dbReference>
<protein>
    <submittedName>
        <fullName evidence="6">Metallophosphoesterase</fullName>
    </submittedName>
</protein>
<dbReference type="GO" id="GO:0016787">
    <property type="term" value="F:hydrolase activity"/>
    <property type="evidence" value="ECO:0007669"/>
    <property type="project" value="UniProtKB-KW"/>
</dbReference>
<dbReference type="PATRIC" id="fig|1423739.3.peg.2619"/>
<keyword evidence="1" id="KW-0479">Metal-binding</keyword>
<reference evidence="6 7" key="1">
    <citation type="journal article" date="2015" name="Genome Announc.">
        <title>Expanding the biotechnology potential of lactobacilli through comparative genomics of 213 strains and associated genera.</title>
        <authorList>
            <person name="Sun Z."/>
            <person name="Harris H.M."/>
            <person name="McCann A."/>
            <person name="Guo C."/>
            <person name="Argimon S."/>
            <person name="Zhang W."/>
            <person name="Yang X."/>
            <person name="Jeffery I.B."/>
            <person name="Cooney J.C."/>
            <person name="Kagawa T.F."/>
            <person name="Liu W."/>
            <person name="Song Y."/>
            <person name="Salvetti E."/>
            <person name="Wrobel A."/>
            <person name="Rasinkangas P."/>
            <person name="Parkhill J."/>
            <person name="Rea M.C."/>
            <person name="O'Sullivan O."/>
            <person name="Ritari J."/>
            <person name="Douillard F.P."/>
            <person name="Paul Ross R."/>
            <person name="Yang R."/>
            <person name="Briner A.E."/>
            <person name="Felis G.E."/>
            <person name="de Vos W.M."/>
            <person name="Barrangou R."/>
            <person name="Klaenhammer T.R."/>
            <person name="Caufield P.W."/>
            <person name="Cui Y."/>
            <person name="Zhang H."/>
            <person name="O'Toole P.W."/>
        </authorList>
    </citation>
    <scope>NUCLEOTIDE SEQUENCE [LARGE SCALE GENOMIC DNA]</scope>
    <source>
        <strain evidence="6 7">DSM 14421</strain>
    </source>
</reference>
<evidence type="ECO:0000256" key="1">
    <source>
        <dbReference type="ARBA" id="ARBA00022723"/>
    </source>
</evidence>
<keyword evidence="3" id="KW-0408">Iron</keyword>
<gene>
    <name evidence="6" type="ORF">FC85_GL002518</name>
</gene>
<dbReference type="SUPFAM" id="SSF56300">
    <property type="entry name" value="Metallo-dependent phosphatases"/>
    <property type="match status" value="1"/>
</dbReference>
<evidence type="ECO:0000256" key="4">
    <source>
        <dbReference type="ARBA" id="ARBA00025742"/>
    </source>
</evidence>
<feature type="domain" description="Calcineurin-like phosphoesterase" evidence="5">
    <location>
        <begin position="8"/>
        <end position="202"/>
    </location>
</feature>
<comment type="similarity">
    <text evidence="4">Belongs to the cyclic nucleotide phosphodiesterase class-III family.</text>
</comment>
<dbReference type="STRING" id="1423739.FC85_GL002518"/>
<evidence type="ECO:0000313" key="6">
    <source>
        <dbReference type="EMBL" id="KRL67999.1"/>
    </source>
</evidence>
<dbReference type="GO" id="GO:0046872">
    <property type="term" value="F:metal ion binding"/>
    <property type="evidence" value="ECO:0007669"/>
    <property type="project" value="UniProtKB-KW"/>
</dbReference>
<dbReference type="Gene3D" id="3.60.21.10">
    <property type="match status" value="1"/>
</dbReference>
<dbReference type="Pfam" id="PF00149">
    <property type="entry name" value="Metallophos"/>
    <property type="match status" value="1"/>
</dbReference>
<proteinExistence type="inferred from homology"/>
<evidence type="ECO:0000256" key="2">
    <source>
        <dbReference type="ARBA" id="ARBA00022801"/>
    </source>
</evidence>
<dbReference type="InterPro" id="IPR004843">
    <property type="entry name" value="Calcineurin-like_PHP"/>
</dbReference>
<evidence type="ECO:0000313" key="7">
    <source>
        <dbReference type="Proteomes" id="UP000052013"/>
    </source>
</evidence>
<dbReference type="EMBL" id="AZEY01000028">
    <property type="protein sequence ID" value="KRL67999.1"/>
    <property type="molecule type" value="Genomic_DNA"/>
</dbReference>
<organism evidence="6 7">
    <name type="scientific">Lentilactobacillus diolivorans DSM 14421</name>
    <dbReference type="NCBI Taxonomy" id="1423739"/>
    <lineage>
        <taxon>Bacteria</taxon>
        <taxon>Bacillati</taxon>
        <taxon>Bacillota</taxon>
        <taxon>Bacilli</taxon>
        <taxon>Lactobacillales</taxon>
        <taxon>Lactobacillaceae</taxon>
        <taxon>Lentilactobacillus</taxon>
    </lineage>
</organism>
<dbReference type="InterPro" id="IPR029052">
    <property type="entry name" value="Metallo-depent_PP-like"/>
</dbReference>
<dbReference type="InterPro" id="IPR050884">
    <property type="entry name" value="CNP_phosphodiesterase-III"/>
</dbReference>
<accession>A0A0R1SFF0</accession>